<gene>
    <name evidence="4" type="ORF">Rumeso_02717</name>
</gene>
<organism evidence="4 5">
    <name type="scientific">Rubellimicrobium mesophilum DSM 19309</name>
    <dbReference type="NCBI Taxonomy" id="442562"/>
    <lineage>
        <taxon>Bacteria</taxon>
        <taxon>Pseudomonadati</taxon>
        <taxon>Pseudomonadota</taxon>
        <taxon>Alphaproteobacteria</taxon>
        <taxon>Rhodobacterales</taxon>
        <taxon>Roseobacteraceae</taxon>
        <taxon>Rubellimicrobium</taxon>
    </lineage>
</organism>
<feature type="compositionally biased region" description="Acidic residues" evidence="3">
    <location>
        <begin position="777"/>
        <end position="787"/>
    </location>
</feature>
<comment type="caution">
    <text evidence="4">The sequence shown here is derived from an EMBL/GenBank/DDBJ whole genome shotgun (WGS) entry which is preliminary data.</text>
</comment>
<dbReference type="OrthoDB" id="5485153at2"/>
<comment type="subcellular location">
    <subcellularLocation>
        <location evidence="1">Secreted</location>
    </subcellularLocation>
</comment>
<feature type="region of interest" description="Disordered" evidence="3">
    <location>
        <begin position="1588"/>
        <end position="1630"/>
    </location>
</feature>
<sequence>MPVVSQSQIDALESGLDSALAAIQDQIAKQVLAEQIPLVGAGLKAAYDLPQTQAALASINAFRTAVRDALGRLNDAADYAESTVENAISGALSAAGFSGDLVDVAVSGADVSLTFAQAKDSHLTLDLAHDLGLPGLGIETSGSVDASLHYAINLGVGVDSSGFYAGTSGSHEIGIGVRLDGSDLAADAQLGPLSFSATDTGSNFDGTFSVDLLDANQDGKLRLNELSGDLVDARLDATADVRIDLHGDMGSAALPQLDADLLVDWDFSASTVNPDDGNASFGGTPTVSFQNVTLDMGSFVHDFVEPVLQQIVPVLQPINQALAILNSDIGVLKSFSGWREMFERTGDDKVTLIDLLKVANPGLDIEPIQKFMGMVGDVLSWAEFLASTSLGPKEYVIGDFTLSGADDIRSLAFQLSNASATFGGFKDTLSNVLSGLSGQGWGVTDPGSGLTAKDILDQMATGTDFSLPILKDPAQIIKLLLGGQADLFHLDLPEVHLSASNPTLALFPVFPGINVTVGGSIGAAFDLAFGFDTRGLLTADGDPLKVLNGFYLVDGSGTEVKLDASISLSVALDFLIASLVGGGDITGEIDLDLADGFQHTPGKLYLDELLGALTTNPFAIFDASGQITAGFSANATVLFGEVWRLNSPRITLGAFTFDGTGATTGPDGEVVIAPPPPPPELASFSDGTLTLNIGARAGLRAIADNTDHAESALVADAGGALGVQLLSHIETFSDVALILGDAGGGDDEVVLSEDLAISARLGGGLGDDMLGGGAADDTLDGGEDDDILTGNSGNDTLRGGGGKDVLLGGSGADALDGGAGQDIASYRHSAAGVTINSQTGVLHSGDAEGDTLAGIEVIEGSGHGDTLVASNLGGMMLLGAGGDDSLTGGTGKDDVLMGGAGNDLLVSLGSATILIGGMGDDTYRVDSTDDVIAENLGGEVPSGSDSGTDLVMASVDWTLGDLLENLTITGAARVAIGNALANTITGTAGNDTIDSGGGIDLLIGGQGDDTYRIDRAGDHVTESSGAGRDTIEMRVANFTGVVAGAAVFDMGTDAANVENLVVVDGGRDTEITGNALGNEVRGNAAMDTLHGGDGDDILDGGSDGGDHLFGDGGDDTIQVSFHSRDVEVDGGAGIDRLVMDWSGATNSIVFFSDVCYQTYKDGVGWIWLRHVGNEAFTLKGGIADDDLRGGDRDDTLIGNAGHDELHGGAGRGVYDGGAGQDVAWAAISQDGGVASTRDFVLTLKDAQNGPVTVNAGTSVETTWKGVEVLRLDLGSGNDTVDVRGVAFSAYVTGYAHSISAGAGDDSFALDLLSLGDSTFAGGEGTDTLTLDWSTATNAVTFDSNSLYGQVFYNTFADGFGWIHLTTTGVERWNLTGGALDDDLRGGALDDRLVGGTGSDELRGFGGRDSFDGGAGQDVVFTTVSTNAGVTTTLDFSLVLANTQAATVTVNAGTSVETKWRGIEAVQIVLGSGNDLIDTRGVAADARVTGYAHSVTGAGGNDTFATDLLSLGALTFDGGEGADTLILDWSKATNGVGFSDFYATTNYQTFVDGWGWIAMNTSGVERWQLSGGSGNDLLRGGTLDDRLSGAAGQDQFFGQGGATPSWARRARTSSSPGSPRTTAPSPPATSS</sequence>
<feature type="compositionally biased region" description="Low complexity" evidence="3">
    <location>
        <begin position="1611"/>
        <end position="1622"/>
    </location>
</feature>
<dbReference type="PATRIC" id="fig|442562.3.peg.2672"/>
<dbReference type="EMBL" id="AOSK01000068">
    <property type="protein sequence ID" value="EYD75630.1"/>
    <property type="molecule type" value="Genomic_DNA"/>
</dbReference>
<dbReference type="InterPro" id="IPR011049">
    <property type="entry name" value="Serralysin-like_metalloprot_C"/>
</dbReference>
<evidence type="ECO:0000256" key="3">
    <source>
        <dbReference type="SAM" id="MobiDB-lite"/>
    </source>
</evidence>
<name>A0A017HMU6_9RHOB</name>
<dbReference type="PANTHER" id="PTHR38340">
    <property type="entry name" value="S-LAYER PROTEIN"/>
    <property type="match status" value="1"/>
</dbReference>
<dbReference type="Proteomes" id="UP000019666">
    <property type="component" value="Unassembled WGS sequence"/>
</dbReference>
<dbReference type="Pfam" id="PF00353">
    <property type="entry name" value="HemolysinCabind"/>
    <property type="match status" value="7"/>
</dbReference>
<dbReference type="InterPro" id="IPR001343">
    <property type="entry name" value="Hemolysn_Ca-bd"/>
</dbReference>
<feature type="region of interest" description="Disordered" evidence="3">
    <location>
        <begin position="774"/>
        <end position="800"/>
    </location>
</feature>
<dbReference type="PROSITE" id="PS00330">
    <property type="entry name" value="HEMOLYSIN_CALCIUM"/>
    <property type="match status" value="3"/>
</dbReference>
<protein>
    <submittedName>
        <fullName evidence="4">Secreted hemolysin-type calcium-binding protein bacteriocin, putative</fullName>
    </submittedName>
</protein>
<reference evidence="4 5" key="1">
    <citation type="submission" date="2013-02" db="EMBL/GenBank/DDBJ databases">
        <authorList>
            <person name="Fiebig A."/>
            <person name="Goeker M."/>
            <person name="Klenk H.-P.P."/>
        </authorList>
    </citation>
    <scope>NUCLEOTIDE SEQUENCE [LARGE SCALE GENOMIC DNA]</scope>
    <source>
        <strain evidence="4 5">DSM 19309</strain>
    </source>
</reference>
<dbReference type="InterPro" id="IPR018511">
    <property type="entry name" value="Hemolysin-typ_Ca-bd_CS"/>
</dbReference>
<accession>A0A017HMU6</accession>
<dbReference type="Gene3D" id="2.150.10.10">
    <property type="entry name" value="Serralysin-like metalloprotease, C-terminal"/>
    <property type="match status" value="5"/>
</dbReference>
<evidence type="ECO:0000313" key="5">
    <source>
        <dbReference type="Proteomes" id="UP000019666"/>
    </source>
</evidence>
<evidence type="ECO:0000256" key="1">
    <source>
        <dbReference type="ARBA" id="ARBA00004613"/>
    </source>
</evidence>
<evidence type="ECO:0000256" key="2">
    <source>
        <dbReference type="ARBA" id="ARBA00022525"/>
    </source>
</evidence>
<keyword evidence="5" id="KW-1185">Reference proteome</keyword>
<dbReference type="STRING" id="442562.Rumeso_02717"/>
<dbReference type="PANTHER" id="PTHR38340:SF1">
    <property type="entry name" value="S-LAYER PROTEIN"/>
    <property type="match status" value="1"/>
</dbReference>
<dbReference type="GO" id="GO:0005576">
    <property type="term" value="C:extracellular region"/>
    <property type="evidence" value="ECO:0007669"/>
    <property type="project" value="UniProtKB-SubCell"/>
</dbReference>
<dbReference type="RefSeq" id="WP_037279227.1">
    <property type="nucleotide sequence ID" value="NZ_KK088560.1"/>
</dbReference>
<dbReference type="InterPro" id="IPR050557">
    <property type="entry name" value="RTX_toxin/Mannuronan_C5-epim"/>
</dbReference>
<keyword evidence="2" id="KW-0964">Secreted</keyword>
<evidence type="ECO:0000313" key="4">
    <source>
        <dbReference type="EMBL" id="EYD75630.1"/>
    </source>
</evidence>
<dbReference type="PRINTS" id="PR00313">
    <property type="entry name" value="CABNDNGRPT"/>
</dbReference>
<dbReference type="GO" id="GO:0005509">
    <property type="term" value="F:calcium ion binding"/>
    <property type="evidence" value="ECO:0007669"/>
    <property type="project" value="InterPro"/>
</dbReference>
<proteinExistence type="predicted"/>
<dbReference type="HOGENOM" id="CLU_243178_0_0_5"/>
<dbReference type="SUPFAM" id="SSF51120">
    <property type="entry name" value="beta-Roll"/>
    <property type="match status" value="6"/>
</dbReference>